<keyword evidence="1" id="KW-1133">Transmembrane helix</keyword>
<keyword evidence="3" id="KW-1185">Reference proteome</keyword>
<dbReference type="InParanoid" id="A0A136II73"/>
<evidence type="ECO:0000313" key="3">
    <source>
        <dbReference type="Proteomes" id="UP000070501"/>
    </source>
</evidence>
<organism evidence="2 3">
    <name type="scientific">Microdochium bolleyi</name>
    <dbReference type="NCBI Taxonomy" id="196109"/>
    <lineage>
        <taxon>Eukaryota</taxon>
        <taxon>Fungi</taxon>
        <taxon>Dikarya</taxon>
        <taxon>Ascomycota</taxon>
        <taxon>Pezizomycotina</taxon>
        <taxon>Sordariomycetes</taxon>
        <taxon>Xylariomycetidae</taxon>
        <taxon>Xylariales</taxon>
        <taxon>Microdochiaceae</taxon>
        <taxon>Microdochium</taxon>
    </lineage>
</organism>
<keyword evidence="1" id="KW-0472">Membrane</keyword>
<gene>
    <name evidence="2" type="ORF">Micbo1qcDRAFT_181452</name>
</gene>
<name>A0A136II73_9PEZI</name>
<accession>A0A136II73</accession>
<reference evidence="3" key="1">
    <citation type="submission" date="2016-02" db="EMBL/GenBank/DDBJ databases">
        <title>Draft genome sequence of Microdochium bolleyi, a fungal endophyte of beachgrass.</title>
        <authorList>
            <consortium name="DOE Joint Genome Institute"/>
            <person name="David A.S."/>
            <person name="May G."/>
            <person name="Haridas S."/>
            <person name="Lim J."/>
            <person name="Wang M."/>
            <person name="Labutti K."/>
            <person name="Lipzen A."/>
            <person name="Barry K."/>
            <person name="Grigoriev I.V."/>
        </authorList>
    </citation>
    <scope>NUCLEOTIDE SEQUENCE [LARGE SCALE GENOMIC DNA]</scope>
    <source>
        <strain evidence="3">J235TASD1</strain>
    </source>
</reference>
<evidence type="ECO:0000256" key="1">
    <source>
        <dbReference type="SAM" id="Phobius"/>
    </source>
</evidence>
<feature type="transmembrane region" description="Helical" evidence="1">
    <location>
        <begin position="6"/>
        <end position="27"/>
    </location>
</feature>
<dbReference type="EMBL" id="KQ964360">
    <property type="protein sequence ID" value="KXJ84670.1"/>
    <property type="molecule type" value="Genomic_DNA"/>
</dbReference>
<sequence length="134" mass="15194">MAKVLHIFHTFCRLFLLSLLCLVHFFSELSFNGRFLKVEGFLATGHALTRTYEKDIDLGAWLTDGKPLVQLDLREYHMAQYPARAAVIEAVGRPAVDRLESWAERGQDHAISVVPSQDKVVSPLDEISKDLVER</sequence>
<protein>
    <submittedName>
        <fullName evidence="2">Uncharacterized protein</fullName>
    </submittedName>
</protein>
<keyword evidence="1" id="KW-0812">Transmembrane</keyword>
<dbReference type="AlphaFoldDB" id="A0A136II73"/>
<proteinExistence type="predicted"/>
<evidence type="ECO:0000313" key="2">
    <source>
        <dbReference type="EMBL" id="KXJ84670.1"/>
    </source>
</evidence>
<dbReference type="Proteomes" id="UP000070501">
    <property type="component" value="Unassembled WGS sequence"/>
</dbReference>